<dbReference type="Gene3D" id="1.20.120.160">
    <property type="entry name" value="HPT domain"/>
    <property type="match status" value="1"/>
</dbReference>
<dbReference type="Proteomes" id="UP000216752">
    <property type="component" value="Chromosome"/>
</dbReference>
<evidence type="ECO:0000313" key="4">
    <source>
        <dbReference type="Proteomes" id="UP000216752"/>
    </source>
</evidence>
<evidence type="ECO:0000259" key="2">
    <source>
        <dbReference type="PROSITE" id="PS50894"/>
    </source>
</evidence>
<dbReference type="SUPFAM" id="SSF47226">
    <property type="entry name" value="Histidine-containing phosphotransfer domain, HPT domain"/>
    <property type="match status" value="1"/>
</dbReference>
<feature type="modified residue" description="Phosphohistidine" evidence="1">
    <location>
        <position position="72"/>
    </location>
</feature>
<dbReference type="InterPro" id="IPR036641">
    <property type="entry name" value="HPT_dom_sf"/>
</dbReference>
<reference evidence="3" key="1">
    <citation type="submission" date="2024-05" db="EMBL/GenBank/DDBJ databases">
        <title>Isolation and characterization of Sporomusa carbonis sp. nov., a carboxydotrophic hydrogenogen in the genus of Sporomusa isolated from a charcoal burning pile.</title>
        <authorList>
            <person name="Boeer T."/>
            <person name="Rosenbaum F."/>
            <person name="Eysell L."/>
            <person name="Mueller V."/>
            <person name="Daniel R."/>
            <person name="Poehlein A."/>
        </authorList>
    </citation>
    <scope>NUCLEOTIDE SEQUENCE [LARGE SCALE GENOMIC DNA]</scope>
    <source>
        <strain evidence="3">DSM 10669</strain>
    </source>
</reference>
<dbReference type="Pfam" id="PF01627">
    <property type="entry name" value="Hpt"/>
    <property type="match status" value="1"/>
</dbReference>
<evidence type="ECO:0000256" key="1">
    <source>
        <dbReference type="PROSITE-ProRule" id="PRU00110"/>
    </source>
</evidence>
<evidence type="ECO:0000313" key="3">
    <source>
        <dbReference type="EMBL" id="XFO67457.1"/>
    </source>
</evidence>
<feature type="domain" description="HPt" evidence="2">
    <location>
        <begin position="33"/>
        <end position="124"/>
    </location>
</feature>
<proteinExistence type="predicted"/>
<name>A0ABZ3INZ9_9FIRM</name>
<keyword evidence="4" id="KW-1185">Reference proteome</keyword>
<sequence>MCRKIYQDCEGLGEYIQSAICGEETGVNDRVVIDSDLEDLIPGFIEKRHEDIRAILAAAVARDYETIRNIGHNLKGIGGGYGFDRVTKLGAAIEQAGKQQEGDKACELAQVMETYFENVEIHYE</sequence>
<dbReference type="InterPro" id="IPR008207">
    <property type="entry name" value="Sig_transdc_His_kin_Hpt_dom"/>
</dbReference>
<gene>
    <name evidence="3" type="ORF">SPSIL_036560</name>
</gene>
<protein>
    <recommendedName>
        <fullName evidence="2">HPt domain-containing protein</fullName>
    </recommendedName>
</protein>
<dbReference type="EMBL" id="CP155573">
    <property type="protein sequence ID" value="XFO67457.1"/>
    <property type="molecule type" value="Genomic_DNA"/>
</dbReference>
<dbReference type="PROSITE" id="PS50894">
    <property type="entry name" value="HPT"/>
    <property type="match status" value="1"/>
</dbReference>
<accession>A0ABZ3INZ9</accession>
<keyword evidence="1" id="KW-0597">Phosphoprotein</keyword>
<organism evidence="3 4">
    <name type="scientific">Sporomusa silvacetica DSM 10669</name>
    <dbReference type="NCBI Taxonomy" id="1123289"/>
    <lineage>
        <taxon>Bacteria</taxon>
        <taxon>Bacillati</taxon>
        <taxon>Bacillota</taxon>
        <taxon>Negativicutes</taxon>
        <taxon>Selenomonadales</taxon>
        <taxon>Sporomusaceae</taxon>
        <taxon>Sporomusa</taxon>
    </lineage>
</organism>